<reference evidence="3" key="1">
    <citation type="submission" date="2017-09" db="EMBL/GenBank/DDBJ databases">
        <authorList>
            <person name="Feng G."/>
            <person name="Zhu H."/>
        </authorList>
    </citation>
    <scope>NUCLEOTIDE SEQUENCE [LARGE SCALE GENOMIC DNA]</scope>
    <source>
        <strain evidence="3">1PNM-20</strain>
    </source>
</reference>
<feature type="domain" description="NAD(P)-binding" evidence="1">
    <location>
        <begin position="2"/>
        <end position="315"/>
    </location>
</feature>
<accession>A0A2A2SB00</accession>
<dbReference type="Gene3D" id="3.90.25.10">
    <property type="entry name" value="UDP-galactose 4-epimerase, domain 1"/>
    <property type="match status" value="1"/>
</dbReference>
<dbReference type="OrthoDB" id="9801785at2"/>
<dbReference type="Pfam" id="PF16363">
    <property type="entry name" value="GDP_Man_Dehyd"/>
    <property type="match status" value="1"/>
</dbReference>
<dbReference type="Gene3D" id="3.40.50.720">
    <property type="entry name" value="NAD(P)-binding Rossmann-like Domain"/>
    <property type="match status" value="1"/>
</dbReference>
<sequence>MLVTGHSGFKGAWLALWLHRLGAEVTGLSLPPPTEPSLFDRSRLAELVDHVEGDIRDPAVVDAAVARARPEVVFHLAAQPIVRTSYLQPVETYATNVMGTVHLLDAARRLGGVRAFVCVTTDKCYENREWVWPYRESDSMGGFDPYSSSKGAAELAVAAYRRSFFPPDAMAGGGTGLASVRAGNVVGGGDWAVDRLLPDLVRAFERGEAPVIRNPGAVRPWQHVLEALGGYLLIAERLMAGDAEVSNAWNFGPLDEDARAVSWIVERMRERWGDAPMAIFEQVAGSPHEAHLLRLDCSKARAVLGWRPRLRLAEALDWIVDWHKRVGSGADARDVTLEQIASYRNRGRFA</sequence>
<dbReference type="InterPro" id="IPR013445">
    <property type="entry name" value="CDP_4_6_deHydtase"/>
</dbReference>
<dbReference type="PANTHER" id="PTHR43000">
    <property type="entry name" value="DTDP-D-GLUCOSE 4,6-DEHYDRATASE-RELATED"/>
    <property type="match status" value="1"/>
</dbReference>
<evidence type="ECO:0000313" key="3">
    <source>
        <dbReference type="Proteomes" id="UP000218151"/>
    </source>
</evidence>
<proteinExistence type="predicted"/>
<organism evidence="2 3">
    <name type="scientific">Sphingomonas lenta</name>
    <dbReference type="NCBI Taxonomy" id="1141887"/>
    <lineage>
        <taxon>Bacteria</taxon>
        <taxon>Pseudomonadati</taxon>
        <taxon>Pseudomonadota</taxon>
        <taxon>Alphaproteobacteria</taxon>
        <taxon>Sphingomonadales</taxon>
        <taxon>Sphingomonadaceae</taxon>
        <taxon>Sphingomonas</taxon>
    </lineage>
</organism>
<keyword evidence="3" id="KW-1185">Reference proteome</keyword>
<dbReference type="NCBIfam" id="TIGR02622">
    <property type="entry name" value="CDP_4_6_dhtase"/>
    <property type="match status" value="1"/>
</dbReference>
<evidence type="ECO:0000313" key="2">
    <source>
        <dbReference type="EMBL" id="PAX06429.1"/>
    </source>
</evidence>
<dbReference type="CDD" id="cd05252">
    <property type="entry name" value="CDP_GD_SDR_e"/>
    <property type="match status" value="1"/>
</dbReference>
<dbReference type="SUPFAM" id="SSF51735">
    <property type="entry name" value="NAD(P)-binding Rossmann-fold domains"/>
    <property type="match status" value="1"/>
</dbReference>
<dbReference type="InterPro" id="IPR036291">
    <property type="entry name" value="NAD(P)-bd_dom_sf"/>
</dbReference>
<evidence type="ECO:0000259" key="1">
    <source>
        <dbReference type="Pfam" id="PF16363"/>
    </source>
</evidence>
<protein>
    <submittedName>
        <fullName evidence="2">CDP-glucose 4,6-dehydratase</fullName>
    </submittedName>
</protein>
<comment type="caution">
    <text evidence="2">The sequence shown here is derived from an EMBL/GenBank/DDBJ whole genome shotgun (WGS) entry which is preliminary data.</text>
</comment>
<name>A0A2A2SB00_9SPHN</name>
<dbReference type="Proteomes" id="UP000218151">
    <property type="component" value="Unassembled WGS sequence"/>
</dbReference>
<dbReference type="AlphaFoldDB" id="A0A2A2SB00"/>
<dbReference type="InterPro" id="IPR016040">
    <property type="entry name" value="NAD(P)-bd_dom"/>
</dbReference>
<dbReference type="EMBL" id="NSLI01000007">
    <property type="protein sequence ID" value="PAX06429.1"/>
    <property type="molecule type" value="Genomic_DNA"/>
</dbReference>
<gene>
    <name evidence="2" type="primary">rfbG</name>
    <name evidence="2" type="ORF">CKY28_17580</name>
</gene>